<gene>
    <name evidence="1" type="ORF">CDQ91_17380</name>
</gene>
<accession>A0A246JJU2</accession>
<dbReference type="SUPFAM" id="SSF52540">
    <property type="entry name" value="P-loop containing nucleoside triphosphate hydrolases"/>
    <property type="match status" value="1"/>
</dbReference>
<keyword evidence="2" id="KW-1185">Reference proteome</keyword>
<evidence type="ECO:0008006" key="3">
    <source>
        <dbReference type="Google" id="ProtNLM"/>
    </source>
</evidence>
<organism evidence="1 2">
    <name type="scientific">Sphingopyxis witflariensis</name>
    <dbReference type="NCBI Taxonomy" id="173675"/>
    <lineage>
        <taxon>Bacteria</taxon>
        <taxon>Pseudomonadati</taxon>
        <taxon>Pseudomonadota</taxon>
        <taxon>Alphaproteobacteria</taxon>
        <taxon>Sphingomonadales</taxon>
        <taxon>Sphingomonadaceae</taxon>
        <taxon>Sphingopyxis</taxon>
    </lineage>
</organism>
<dbReference type="Proteomes" id="UP000197097">
    <property type="component" value="Unassembled WGS sequence"/>
</dbReference>
<name>A0A246JJU2_9SPHN</name>
<reference evidence="1 2" key="1">
    <citation type="journal article" date="2002" name="Int. J. Syst. Evol. Microbiol.">
        <title>Sphingopyxis witflariensis sp. nov., isolated from activated sludge.</title>
        <authorList>
            <person name="Kampfer P."/>
            <person name="Witzenberger R."/>
            <person name="Denner E.B."/>
            <person name="Busse H.J."/>
            <person name="Neef A."/>
        </authorList>
    </citation>
    <scope>NUCLEOTIDE SEQUENCE [LARGE SCALE GENOMIC DNA]</scope>
    <source>
        <strain evidence="1 2">DSM 14551</strain>
    </source>
</reference>
<proteinExistence type="predicted"/>
<dbReference type="OrthoDB" id="7442875at2"/>
<dbReference type="Gene3D" id="3.40.50.300">
    <property type="entry name" value="P-loop containing nucleotide triphosphate hydrolases"/>
    <property type="match status" value="1"/>
</dbReference>
<protein>
    <recommendedName>
        <fullName evidence="3">CobQ/CobB/MinD/ParA nucleotide binding domain-containing protein</fullName>
    </recommendedName>
</protein>
<dbReference type="RefSeq" id="WP_058803334.1">
    <property type="nucleotide sequence ID" value="NZ_NISJ01000011.1"/>
</dbReference>
<dbReference type="InterPro" id="IPR027417">
    <property type="entry name" value="P-loop_NTPase"/>
</dbReference>
<dbReference type="EMBL" id="NISJ01000011">
    <property type="protein sequence ID" value="OWQ92918.1"/>
    <property type="molecule type" value="Genomic_DNA"/>
</dbReference>
<dbReference type="AlphaFoldDB" id="A0A246JJU2"/>
<comment type="caution">
    <text evidence="1">The sequence shown here is derived from an EMBL/GenBank/DDBJ whole genome shotgun (WGS) entry which is preliminary data.</text>
</comment>
<evidence type="ECO:0000313" key="1">
    <source>
        <dbReference type="EMBL" id="OWQ92918.1"/>
    </source>
</evidence>
<sequence>MQMTTRGIRRRIAVIGAKDKGGAGLSTTETALATVLRATGEGHFRVQIVDADKANGSLTQRLGERDDSGKLLAEQDPYKGIIKADLFDRDGARPIFHAIESDAEFVIIDTPSGSLDRFGSLSESLTARDLVDHIRHNDREPIVLVPFGPTVAAIRGVGKAIDTFGEVSYVGARYMAGVRDDDYRLWSSDPLTNFYGRTVGGNVRRKFEEAGGQVIDMPPAPMRPFALAEALSLTFAQSATHVGGDYEQYDRLNMASWLNKWVREFQKIEDLLGLEGIEWRPF</sequence>
<evidence type="ECO:0000313" key="2">
    <source>
        <dbReference type="Proteomes" id="UP000197097"/>
    </source>
</evidence>